<evidence type="ECO:0000313" key="6">
    <source>
        <dbReference type="EMBL" id="TDW69767.1"/>
    </source>
</evidence>
<feature type="DNA-binding region" description="H-T-H motif" evidence="4">
    <location>
        <begin position="36"/>
        <end position="55"/>
    </location>
</feature>
<name>A0A4V3GFV7_9ACTN</name>
<sequence>MTDAETRLTRKGRATRDRIVESAAAVALERGVQGMTNEEVRRAAGVSGSQLMHYFPDKESLLSAVIDWRAQAVMNFTQMAAKEGLDTFEGLQSWVDAYLDHEEACVSGCSFGSLAAELVKSETGLRGKVADGFDQWEELFRAGLQAMRDRGELKRSADPRALTNALMSSFQGGMLLSQASGDSTALRDALTAAMNYLSTFRSARSRA</sequence>
<evidence type="ECO:0000256" key="3">
    <source>
        <dbReference type="ARBA" id="ARBA00023163"/>
    </source>
</evidence>
<dbReference type="AlphaFoldDB" id="A0A4V3GFV7"/>
<dbReference type="SUPFAM" id="SSF46689">
    <property type="entry name" value="Homeodomain-like"/>
    <property type="match status" value="1"/>
</dbReference>
<evidence type="ECO:0000256" key="4">
    <source>
        <dbReference type="PROSITE-ProRule" id="PRU00335"/>
    </source>
</evidence>
<evidence type="ECO:0000256" key="2">
    <source>
        <dbReference type="ARBA" id="ARBA00023125"/>
    </source>
</evidence>
<dbReference type="Gene3D" id="1.10.357.10">
    <property type="entry name" value="Tetracycline Repressor, domain 2"/>
    <property type="match status" value="1"/>
</dbReference>
<dbReference type="EMBL" id="SODP01000002">
    <property type="protein sequence ID" value="TDW69767.1"/>
    <property type="molecule type" value="Genomic_DNA"/>
</dbReference>
<dbReference type="InterPro" id="IPR009057">
    <property type="entry name" value="Homeodomain-like_sf"/>
</dbReference>
<proteinExistence type="predicted"/>
<dbReference type="InterPro" id="IPR036271">
    <property type="entry name" value="Tet_transcr_reg_TetR-rel_C_sf"/>
</dbReference>
<protein>
    <submittedName>
        <fullName evidence="6">TetR family transcriptional regulator</fullName>
    </submittedName>
</protein>
<keyword evidence="3" id="KW-0804">Transcription</keyword>
<gene>
    <name evidence="6" type="ORF">EV653_3797</name>
</gene>
<dbReference type="PANTHER" id="PTHR47506:SF1">
    <property type="entry name" value="HTH-TYPE TRANSCRIPTIONAL REGULATOR YJDC"/>
    <property type="match status" value="1"/>
</dbReference>
<comment type="caution">
    <text evidence="6">The sequence shown here is derived from an EMBL/GenBank/DDBJ whole genome shotgun (WGS) entry which is preliminary data.</text>
</comment>
<evidence type="ECO:0000313" key="7">
    <source>
        <dbReference type="Proteomes" id="UP000295146"/>
    </source>
</evidence>
<dbReference type="PANTHER" id="PTHR47506">
    <property type="entry name" value="TRANSCRIPTIONAL REGULATORY PROTEIN"/>
    <property type="match status" value="1"/>
</dbReference>
<feature type="domain" description="HTH tetR-type" evidence="5">
    <location>
        <begin position="13"/>
        <end position="73"/>
    </location>
</feature>
<evidence type="ECO:0000256" key="1">
    <source>
        <dbReference type="ARBA" id="ARBA00023015"/>
    </source>
</evidence>
<keyword evidence="7" id="KW-1185">Reference proteome</keyword>
<evidence type="ECO:0000259" key="5">
    <source>
        <dbReference type="PROSITE" id="PS50977"/>
    </source>
</evidence>
<accession>A0A4V3GFV7</accession>
<dbReference type="RefSeq" id="WP_134105041.1">
    <property type="nucleotide sequence ID" value="NZ_SODP01000002.1"/>
</dbReference>
<dbReference type="SUPFAM" id="SSF48498">
    <property type="entry name" value="Tetracyclin repressor-like, C-terminal domain"/>
    <property type="match status" value="1"/>
</dbReference>
<reference evidence="6 7" key="1">
    <citation type="submission" date="2019-03" db="EMBL/GenBank/DDBJ databases">
        <title>Genomic Encyclopedia of Type Strains, Phase III (KMG-III): the genomes of soil and plant-associated and newly described type strains.</title>
        <authorList>
            <person name="Whitman W."/>
        </authorList>
    </citation>
    <scope>NUCLEOTIDE SEQUENCE [LARGE SCALE GENOMIC DNA]</scope>
    <source>
        <strain evidence="6 7">VKM Ac-2573</strain>
    </source>
</reference>
<organism evidence="6 7">
    <name type="scientific">Kribbella pratensis</name>
    <dbReference type="NCBI Taxonomy" id="2512112"/>
    <lineage>
        <taxon>Bacteria</taxon>
        <taxon>Bacillati</taxon>
        <taxon>Actinomycetota</taxon>
        <taxon>Actinomycetes</taxon>
        <taxon>Propionibacteriales</taxon>
        <taxon>Kribbellaceae</taxon>
        <taxon>Kribbella</taxon>
    </lineage>
</organism>
<dbReference type="PROSITE" id="PS50977">
    <property type="entry name" value="HTH_TETR_2"/>
    <property type="match status" value="1"/>
</dbReference>
<dbReference type="PRINTS" id="PR00455">
    <property type="entry name" value="HTHTETR"/>
</dbReference>
<dbReference type="GO" id="GO:0003677">
    <property type="term" value="F:DNA binding"/>
    <property type="evidence" value="ECO:0007669"/>
    <property type="project" value="UniProtKB-UniRule"/>
</dbReference>
<dbReference type="InterPro" id="IPR011075">
    <property type="entry name" value="TetR_C"/>
</dbReference>
<dbReference type="InterPro" id="IPR001647">
    <property type="entry name" value="HTH_TetR"/>
</dbReference>
<keyword evidence="2 4" id="KW-0238">DNA-binding</keyword>
<dbReference type="Pfam" id="PF16925">
    <property type="entry name" value="TetR_C_13"/>
    <property type="match status" value="1"/>
</dbReference>
<dbReference type="OrthoDB" id="3827407at2"/>
<dbReference type="Pfam" id="PF00440">
    <property type="entry name" value="TetR_N"/>
    <property type="match status" value="1"/>
</dbReference>
<keyword evidence="1" id="KW-0805">Transcription regulation</keyword>
<dbReference type="Proteomes" id="UP000295146">
    <property type="component" value="Unassembled WGS sequence"/>
</dbReference>